<organism evidence="2 3">
    <name type="scientific">Heliocybe sulcata</name>
    <dbReference type="NCBI Taxonomy" id="5364"/>
    <lineage>
        <taxon>Eukaryota</taxon>
        <taxon>Fungi</taxon>
        <taxon>Dikarya</taxon>
        <taxon>Basidiomycota</taxon>
        <taxon>Agaricomycotina</taxon>
        <taxon>Agaricomycetes</taxon>
        <taxon>Gloeophyllales</taxon>
        <taxon>Gloeophyllaceae</taxon>
        <taxon>Heliocybe</taxon>
    </lineage>
</organism>
<dbReference type="AlphaFoldDB" id="A0A5C3NBV9"/>
<dbReference type="OrthoDB" id="3252130at2759"/>
<evidence type="ECO:0000313" key="3">
    <source>
        <dbReference type="Proteomes" id="UP000305948"/>
    </source>
</evidence>
<name>A0A5C3NBV9_9AGAM</name>
<keyword evidence="3" id="KW-1185">Reference proteome</keyword>
<protein>
    <submittedName>
        <fullName evidence="2">Uncharacterized protein</fullName>
    </submittedName>
</protein>
<proteinExistence type="predicted"/>
<sequence>MASRIIRTSHAVHKSAASTIMLHSFVAAKLLPRLPVWASYGQRVATSLVTTPFLALHLYETASDPLAAQAFPNLFIISREKPDLPGNQYFALNQSKAEAQAEILTVVPPLPFRHPLYLSVTPRIRGDFSYSETYELLGKMGTYQLEQSSLDRLMAAIAEAGPSIPGIRETGGDDEPAPDWDTLSGESPREAPGVLEMRRYVPLSFDLVSFSELSDNFDMSVLKETALYRQ</sequence>
<feature type="region of interest" description="Disordered" evidence="1">
    <location>
        <begin position="164"/>
        <end position="189"/>
    </location>
</feature>
<dbReference type="Proteomes" id="UP000305948">
    <property type="component" value="Unassembled WGS sequence"/>
</dbReference>
<evidence type="ECO:0000313" key="2">
    <source>
        <dbReference type="EMBL" id="TFK54772.1"/>
    </source>
</evidence>
<evidence type="ECO:0000256" key="1">
    <source>
        <dbReference type="SAM" id="MobiDB-lite"/>
    </source>
</evidence>
<dbReference type="STRING" id="5364.A0A5C3NBV9"/>
<accession>A0A5C3NBV9</accession>
<reference evidence="2 3" key="1">
    <citation type="journal article" date="2019" name="Nat. Ecol. Evol.">
        <title>Megaphylogeny resolves global patterns of mushroom evolution.</title>
        <authorList>
            <person name="Varga T."/>
            <person name="Krizsan K."/>
            <person name="Foldi C."/>
            <person name="Dima B."/>
            <person name="Sanchez-Garcia M."/>
            <person name="Sanchez-Ramirez S."/>
            <person name="Szollosi G.J."/>
            <person name="Szarkandi J.G."/>
            <person name="Papp V."/>
            <person name="Albert L."/>
            <person name="Andreopoulos W."/>
            <person name="Angelini C."/>
            <person name="Antonin V."/>
            <person name="Barry K.W."/>
            <person name="Bougher N.L."/>
            <person name="Buchanan P."/>
            <person name="Buyck B."/>
            <person name="Bense V."/>
            <person name="Catcheside P."/>
            <person name="Chovatia M."/>
            <person name="Cooper J."/>
            <person name="Damon W."/>
            <person name="Desjardin D."/>
            <person name="Finy P."/>
            <person name="Geml J."/>
            <person name="Haridas S."/>
            <person name="Hughes K."/>
            <person name="Justo A."/>
            <person name="Karasinski D."/>
            <person name="Kautmanova I."/>
            <person name="Kiss B."/>
            <person name="Kocsube S."/>
            <person name="Kotiranta H."/>
            <person name="LaButti K.M."/>
            <person name="Lechner B.E."/>
            <person name="Liimatainen K."/>
            <person name="Lipzen A."/>
            <person name="Lukacs Z."/>
            <person name="Mihaltcheva S."/>
            <person name="Morgado L.N."/>
            <person name="Niskanen T."/>
            <person name="Noordeloos M.E."/>
            <person name="Ohm R.A."/>
            <person name="Ortiz-Santana B."/>
            <person name="Ovrebo C."/>
            <person name="Racz N."/>
            <person name="Riley R."/>
            <person name="Savchenko A."/>
            <person name="Shiryaev A."/>
            <person name="Soop K."/>
            <person name="Spirin V."/>
            <person name="Szebenyi C."/>
            <person name="Tomsovsky M."/>
            <person name="Tulloss R.E."/>
            <person name="Uehling J."/>
            <person name="Grigoriev I.V."/>
            <person name="Vagvolgyi C."/>
            <person name="Papp T."/>
            <person name="Martin F.M."/>
            <person name="Miettinen O."/>
            <person name="Hibbett D.S."/>
            <person name="Nagy L.G."/>
        </authorList>
    </citation>
    <scope>NUCLEOTIDE SEQUENCE [LARGE SCALE GENOMIC DNA]</scope>
    <source>
        <strain evidence="2 3">OMC1185</strain>
    </source>
</reference>
<dbReference type="EMBL" id="ML213505">
    <property type="protein sequence ID" value="TFK54772.1"/>
    <property type="molecule type" value="Genomic_DNA"/>
</dbReference>
<gene>
    <name evidence="2" type="ORF">OE88DRAFT_956492</name>
</gene>